<comment type="caution">
    <text evidence="2">The sequence shown here is derived from an EMBL/GenBank/DDBJ whole genome shotgun (WGS) entry which is preliminary data.</text>
</comment>
<protein>
    <submittedName>
        <fullName evidence="2">DddA-like double-stranded DNA deaminase toxin</fullName>
    </submittedName>
</protein>
<dbReference type="InterPro" id="IPR032724">
    <property type="entry name" value="SCP1.201-like"/>
</dbReference>
<accession>A0ABV7QU67</accession>
<evidence type="ECO:0000256" key="1">
    <source>
        <dbReference type="SAM" id="MobiDB-lite"/>
    </source>
</evidence>
<sequence>MAGVEEIIKGVKAAAAKIAAGRSRLASARQSTKDAGQTLAQAAQGATAQEVARAAGPFAETMNGIAATEQLLDRASAHLDRYIEDIRGGGEPDEASGSPPRPPSDQKAESKDPVEKARQELPPPVTRGRGVKTHGRLLTEDGGSHAVTSGRDEWTDRVNQVVKEAGCPYTPMTASADVELKVAARMRDTGIRRATVVVNNQPCTGRASCDDLIGVVLPEGSSLTVHGTGGFKKTYKGGKRWE</sequence>
<proteinExistence type="predicted"/>
<name>A0ABV7QU67_9PSEU</name>
<evidence type="ECO:0000313" key="3">
    <source>
        <dbReference type="Proteomes" id="UP001595764"/>
    </source>
</evidence>
<feature type="compositionally biased region" description="Basic and acidic residues" evidence="1">
    <location>
        <begin position="104"/>
        <end position="119"/>
    </location>
</feature>
<gene>
    <name evidence="2" type="ORF">ACFORO_35630</name>
</gene>
<keyword evidence="3" id="KW-1185">Reference proteome</keyword>
<feature type="region of interest" description="Disordered" evidence="1">
    <location>
        <begin position="86"/>
        <end position="150"/>
    </location>
</feature>
<organism evidence="2 3">
    <name type="scientific">Amycolatopsis halotolerans</name>
    <dbReference type="NCBI Taxonomy" id="330083"/>
    <lineage>
        <taxon>Bacteria</taxon>
        <taxon>Bacillati</taxon>
        <taxon>Actinomycetota</taxon>
        <taxon>Actinomycetes</taxon>
        <taxon>Pseudonocardiales</taxon>
        <taxon>Pseudonocardiaceae</taxon>
        <taxon>Amycolatopsis</taxon>
    </lineage>
</organism>
<dbReference type="Pfam" id="PF14428">
    <property type="entry name" value="DddA-like"/>
    <property type="match status" value="1"/>
</dbReference>
<evidence type="ECO:0000313" key="2">
    <source>
        <dbReference type="EMBL" id="MFC3515544.1"/>
    </source>
</evidence>
<dbReference type="EMBL" id="JBHRWI010000051">
    <property type="protein sequence ID" value="MFC3515544.1"/>
    <property type="molecule type" value="Genomic_DNA"/>
</dbReference>
<dbReference type="Proteomes" id="UP001595764">
    <property type="component" value="Unassembled WGS sequence"/>
</dbReference>
<dbReference type="RefSeq" id="WP_377869794.1">
    <property type="nucleotide sequence ID" value="NZ_JBHMAY010000015.1"/>
</dbReference>
<reference evidence="3" key="1">
    <citation type="journal article" date="2019" name="Int. J. Syst. Evol. Microbiol.">
        <title>The Global Catalogue of Microorganisms (GCM) 10K type strain sequencing project: providing services to taxonomists for standard genome sequencing and annotation.</title>
        <authorList>
            <consortium name="The Broad Institute Genomics Platform"/>
            <consortium name="The Broad Institute Genome Sequencing Center for Infectious Disease"/>
            <person name="Wu L."/>
            <person name="Ma J."/>
        </authorList>
    </citation>
    <scope>NUCLEOTIDE SEQUENCE [LARGE SCALE GENOMIC DNA]</scope>
    <source>
        <strain evidence="3">CGMCC 4.7682</strain>
    </source>
</reference>